<reference evidence="8 9" key="1">
    <citation type="submission" date="2017-04" db="EMBL/GenBank/DDBJ databases">
        <authorList>
            <person name="Afonso C.L."/>
            <person name="Miller P.J."/>
            <person name="Scott M.A."/>
            <person name="Spackman E."/>
            <person name="Goraichik I."/>
            <person name="Dimitrov K.M."/>
            <person name="Suarez D.L."/>
            <person name="Swayne D.E."/>
        </authorList>
    </citation>
    <scope>NUCLEOTIDE SEQUENCE [LARGE SCALE GENOMIC DNA]</scope>
    <source>
        <strain evidence="8 9">DSM 12555</strain>
    </source>
</reference>
<keyword evidence="2" id="KW-0004">4Fe-4S</keyword>
<dbReference type="NCBIfam" id="TIGR04055">
    <property type="entry name" value="rSAM_NirJ2"/>
    <property type="match status" value="1"/>
</dbReference>
<dbReference type="CDD" id="cd21123">
    <property type="entry name" value="SPASM_MftC-like"/>
    <property type="match status" value="1"/>
</dbReference>
<dbReference type="InterPro" id="IPR006638">
    <property type="entry name" value="Elp3/MiaA/NifB-like_rSAM"/>
</dbReference>
<evidence type="ECO:0000256" key="2">
    <source>
        <dbReference type="ARBA" id="ARBA00022485"/>
    </source>
</evidence>
<evidence type="ECO:0000313" key="9">
    <source>
        <dbReference type="Proteomes" id="UP000192468"/>
    </source>
</evidence>
<dbReference type="PANTHER" id="PTHR11228">
    <property type="entry name" value="RADICAL SAM DOMAIN PROTEIN"/>
    <property type="match status" value="1"/>
</dbReference>
<keyword evidence="6" id="KW-0411">Iron-sulfur</keyword>
<evidence type="ECO:0000256" key="3">
    <source>
        <dbReference type="ARBA" id="ARBA00022691"/>
    </source>
</evidence>
<dbReference type="GO" id="GO:0003824">
    <property type="term" value="F:catalytic activity"/>
    <property type="evidence" value="ECO:0007669"/>
    <property type="project" value="InterPro"/>
</dbReference>
<dbReference type="InterPro" id="IPR023885">
    <property type="entry name" value="4Fe4S-binding_SPASM_dom"/>
</dbReference>
<keyword evidence="5" id="KW-0408">Iron</keyword>
<dbReference type="OrthoDB" id="7021155at2"/>
<dbReference type="SFLD" id="SFLDG01067">
    <property type="entry name" value="SPASM/twitch_domain_containing"/>
    <property type="match status" value="1"/>
</dbReference>
<accession>A0A1W1X8D0</accession>
<dbReference type="SMART" id="SM00729">
    <property type="entry name" value="Elp3"/>
    <property type="match status" value="1"/>
</dbReference>
<dbReference type="Pfam" id="PF13186">
    <property type="entry name" value="SPASM"/>
    <property type="match status" value="1"/>
</dbReference>
<evidence type="ECO:0000256" key="5">
    <source>
        <dbReference type="ARBA" id="ARBA00023004"/>
    </source>
</evidence>
<dbReference type="Pfam" id="PF04055">
    <property type="entry name" value="Radical_SAM"/>
    <property type="match status" value="1"/>
</dbReference>
<dbReference type="GO" id="GO:0046872">
    <property type="term" value="F:metal ion binding"/>
    <property type="evidence" value="ECO:0007669"/>
    <property type="project" value="UniProtKB-KW"/>
</dbReference>
<name>A0A1W1X8D0_9CLOT</name>
<dbReference type="InterPro" id="IPR050377">
    <property type="entry name" value="Radical_SAM_PqqE_MftC-like"/>
</dbReference>
<keyword evidence="9" id="KW-1185">Reference proteome</keyword>
<keyword evidence="3" id="KW-0949">S-adenosyl-L-methionine</keyword>
<dbReference type="SUPFAM" id="SSF102114">
    <property type="entry name" value="Radical SAM enzymes"/>
    <property type="match status" value="1"/>
</dbReference>
<keyword evidence="4" id="KW-0479">Metal-binding</keyword>
<dbReference type="PROSITE" id="PS51918">
    <property type="entry name" value="RADICAL_SAM"/>
    <property type="match status" value="1"/>
</dbReference>
<organism evidence="8 9">
    <name type="scientific">Clostridium acidisoli DSM 12555</name>
    <dbReference type="NCBI Taxonomy" id="1121291"/>
    <lineage>
        <taxon>Bacteria</taxon>
        <taxon>Bacillati</taxon>
        <taxon>Bacillota</taxon>
        <taxon>Clostridia</taxon>
        <taxon>Eubacteriales</taxon>
        <taxon>Clostridiaceae</taxon>
        <taxon>Clostridium</taxon>
    </lineage>
</organism>
<dbReference type="RefSeq" id="WP_084114336.1">
    <property type="nucleotide sequence ID" value="NZ_FWXH01000002.1"/>
</dbReference>
<evidence type="ECO:0000256" key="1">
    <source>
        <dbReference type="ARBA" id="ARBA00001966"/>
    </source>
</evidence>
<dbReference type="InterPro" id="IPR027633">
    <property type="entry name" value="rSAM_NirJ2"/>
</dbReference>
<dbReference type="SFLD" id="SFLDS00029">
    <property type="entry name" value="Radical_SAM"/>
    <property type="match status" value="1"/>
</dbReference>
<evidence type="ECO:0000313" key="8">
    <source>
        <dbReference type="EMBL" id="SMC20084.1"/>
    </source>
</evidence>
<dbReference type="InterPro" id="IPR017200">
    <property type="entry name" value="PqqE-like"/>
</dbReference>
<dbReference type="STRING" id="1121291.SAMN02745134_01029"/>
<dbReference type="EMBL" id="FWXH01000002">
    <property type="protein sequence ID" value="SMC20084.1"/>
    <property type="molecule type" value="Genomic_DNA"/>
</dbReference>
<comment type="cofactor">
    <cofactor evidence="1">
        <name>[4Fe-4S] cluster</name>
        <dbReference type="ChEBI" id="CHEBI:49883"/>
    </cofactor>
</comment>
<dbReference type="InterPro" id="IPR013785">
    <property type="entry name" value="Aldolase_TIM"/>
</dbReference>
<protein>
    <submittedName>
        <fullName evidence="8">Putative heme d1 biosynthesis radical SAM protein NirJ2</fullName>
    </submittedName>
</protein>
<dbReference type="InterPro" id="IPR058240">
    <property type="entry name" value="rSAM_sf"/>
</dbReference>
<dbReference type="GO" id="GO:0051539">
    <property type="term" value="F:4 iron, 4 sulfur cluster binding"/>
    <property type="evidence" value="ECO:0007669"/>
    <property type="project" value="UniProtKB-KW"/>
</dbReference>
<dbReference type="PIRSF" id="PIRSF037420">
    <property type="entry name" value="PQQ_syn_pqqE"/>
    <property type="match status" value="1"/>
</dbReference>
<dbReference type="AlphaFoldDB" id="A0A1W1X8D0"/>
<evidence type="ECO:0000256" key="6">
    <source>
        <dbReference type="ARBA" id="ARBA00023014"/>
    </source>
</evidence>
<dbReference type="NCBIfam" id="TIGR04085">
    <property type="entry name" value="rSAM_more_4Fe4S"/>
    <property type="match status" value="1"/>
</dbReference>
<dbReference type="CDD" id="cd01335">
    <property type="entry name" value="Radical_SAM"/>
    <property type="match status" value="1"/>
</dbReference>
<dbReference type="Gene3D" id="3.20.20.70">
    <property type="entry name" value="Aldolase class I"/>
    <property type="match status" value="1"/>
</dbReference>
<proteinExistence type="predicted"/>
<sequence>MIMSWNTTNKCNMYCKHCYRDSGNEAKMELSTEEGKKLLDEVVKAGFKIMIFSGGEPLMRNDIYELIEYARKIGLRAVLGSNGTLITLEVAKKLKEAGVMGVGISLDSLDCKKHDDFRNHSSGWKKAIEGMKNCKKVKLPFQIHTTVMEWNKDEILDITDFAVSMGAVAHHIFFMVPTGRGKNIEAEALSRGEYEKTLKNIMLKQKEVSIELKPTCAPQFMRIAAENEVKTRFKKGCLAGISYCIISPIGDVQPCAYLNMPIGNVREKPFSEIWKDNLTFKKLRTIDYKGKCGICNYKKACGGCRARATFYNDGDIMAEDNWCLHSIKEERLKGVR</sequence>
<dbReference type="SFLD" id="SFLDG01386">
    <property type="entry name" value="main_SPASM_domain-containing"/>
    <property type="match status" value="1"/>
</dbReference>
<evidence type="ECO:0000259" key="7">
    <source>
        <dbReference type="PROSITE" id="PS51918"/>
    </source>
</evidence>
<feature type="domain" description="Radical SAM core" evidence="7">
    <location>
        <begin position="1"/>
        <end position="211"/>
    </location>
</feature>
<dbReference type="Proteomes" id="UP000192468">
    <property type="component" value="Unassembled WGS sequence"/>
</dbReference>
<dbReference type="PANTHER" id="PTHR11228:SF34">
    <property type="entry name" value="TUNGSTEN-CONTAINING ALDEHYDE FERREDOXIN OXIDOREDUCTASE COFACTOR MODIFYING PROTEIN"/>
    <property type="match status" value="1"/>
</dbReference>
<gene>
    <name evidence="8" type="ORF">SAMN02745134_01029</name>
</gene>
<evidence type="ECO:0000256" key="4">
    <source>
        <dbReference type="ARBA" id="ARBA00022723"/>
    </source>
</evidence>
<dbReference type="InterPro" id="IPR007197">
    <property type="entry name" value="rSAM"/>
</dbReference>